<dbReference type="Proteomes" id="UP000313645">
    <property type="component" value="Unassembled WGS sequence"/>
</dbReference>
<evidence type="ECO:0000259" key="1">
    <source>
        <dbReference type="Pfam" id="PF13529"/>
    </source>
</evidence>
<name>A0ABY1ZPV3_9GAMM</name>
<dbReference type="EMBL" id="SJDL01000003">
    <property type="protein sequence ID" value="TBW58752.1"/>
    <property type="molecule type" value="Genomic_DNA"/>
</dbReference>
<reference evidence="2 3" key="1">
    <citation type="submission" date="2019-02" db="EMBL/GenBank/DDBJ databases">
        <title>Marinobacter halodurans sp. nov., a marine bacterium isolated from sea tidal flat.</title>
        <authorList>
            <person name="Yoo Y."/>
            <person name="Lee D.W."/>
            <person name="Kim B.S."/>
            <person name="Kim J.-J."/>
        </authorList>
    </citation>
    <scope>NUCLEOTIDE SEQUENCE [LARGE SCALE GENOMIC DNA]</scope>
    <source>
        <strain evidence="2 3">YJ-S3-2</strain>
    </source>
</reference>
<dbReference type="InterPro" id="IPR039563">
    <property type="entry name" value="Peptidase_C39_single_dom"/>
</dbReference>
<dbReference type="SUPFAM" id="SSF48452">
    <property type="entry name" value="TPR-like"/>
    <property type="match status" value="1"/>
</dbReference>
<proteinExistence type="predicted"/>
<dbReference type="Gene3D" id="3.90.70.10">
    <property type="entry name" value="Cysteine proteinases"/>
    <property type="match status" value="1"/>
</dbReference>
<dbReference type="Pfam" id="PF13529">
    <property type="entry name" value="Peptidase_C39_2"/>
    <property type="match status" value="1"/>
</dbReference>
<dbReference type="InterPro" id="IPR011990">
    <property type="entry name" value="TPR-like_helical_dom_sf"/>
</dbReference>
<comment type="caution">
    <text evidence="2">The sequence shown here is derived from an EMBL/GenBank/DDBJ whole genome shotgun (WGS) entry which is preliminary data.</text>
</comment>
<dbReference type="RefSeq" id="WP_131478698.1">
    <property type="nucleotide sequence ID" value="NZ_SJDL01000003.1"/>
</dbReference>
<feature type="domain" description="Peptidase C39-like" evidence="1">
    <location>
        <begin position="49"/>
        <end position="161"/>
    </location>
</feature>
<dbReference type="Pfam" id="PF13432">
    <property type="entry name" value="TPR_16"/>
    <property type="match status" value="1"/>
</dbReference>
<evidence type="ECO:0000313" key="3">
    <source>
        <dbReference type="Proteomes" id="UP000313645"/>
    </source>
</evidence>
<dbReference type="InterPro" id="IPR019734">
    <property type="entry name" value="TPR_rpt"/>
</dbReference>
<sequence length="327" mass="35765">MPSADVSRAAPAGAALAFLLIALLSGCATTAYWPDTAQIDQAPVHQLDNVPFYPQEKYQCGPASLAMMLNTQGAGVTPDDLVGQVYLPERHGSLQVEMVAAARQHGMLVYPLQPRLADILQEIDAGHPVLVLQNLRFGWWPQWHFAVVIGYDTQADEMILHSGTEKAYHEPLTAFMATWDRADNWARVMLPPRELPATAQPLDYLVSANDLETTGQLDAARQAYRTALATWSDQPAALLGLGNIAYRQENWDEAASQYRRLTTEFPRISAGWNNLGEALAKKGCGEAASRAHDCARRLKPERYDEGADAAVEGTSPADCPVVDCPIQ</sequence>
<protein>
    <submittedName>
        <fullName evidence="2">Peptidase C39 family protein</fullName>
    </submittedName>
</protein>
<dbReference type="InterPro" id="IPR039564">
    <property type="entry name" value="Peptidase_C39-like"/>
</dbReference>
<evidence type="ECO:0000313" key="2">
    <source>
        <dbReference type="EMBL" id="TBW58752.1"/>
    </source>
</evidence>
<dbReference type="CDD" id="cd02549">
    <property type="entry name" value="Peptidase_C39A"/>
    <property type="match status" value="1"/>
</dbReference>
<dbReference type="NCBIfam" id="NF033920">
    <property type="entry name" value="C39_PA2778_fam"/>
    <property type="match status" value="1"/>
</dbReference>
<accession>A0ABY1ZPV3</accession>
<organism evidence="2 3">
    <name type="scientific">Marinobacter halodurans</name>
    <dbReference type="NCBI Taxonomy" id="2528979"/>
    <lineage>
        <taxon>Bacteria</taxon>
        <taxon>Pseudomonadati</taxon>
        <taxon>Pseudomonadota</taxon>
        <taxon>Gammaproteobacteria</taxon>
        <taxon>Pseudomonadales</taxon>
        <taxon>Marinobacteraceae</taxon>
        <taxon>Marinobacter</taxon>
    </lineage>
</organism>
<gene>
    <name evidence="2" type="ORF">EZI54_02465</name>
</gene>
<dbReference type="SMART" id="SM00028">
    <property type="entry name" value="TPR"/>
    <property type="match status" value="3"/>
</dbReference>
<keyword evidence="3" id="KW-1185">Reference proteome</keyword>
<dbReference type="Gene3D" id="1.25.40.10">
    <property type="entry name" value="Tetratricopeptide repeat domain"/>
    <property type="match status" value="1"/>
</dbReference>